<evidence type="ECO:0000313" key="3">
    <source>
        <dbReference type="Proteomes" id="UP000784294"/>
    </source>
</evidence>
<proteinExistence type="predicted"/>
<name>A0A448X2E2_9PLAT</name>
<gene>
    <name evidence="2" type="ORF">PXEA_LOCUS19580</name>
</gene>
<organism evidence="2 3">
    <name type="scientific">Protopolystoma xenopodis</name>
    <dbReference type="NCBI Taxonomy" id="117903"/>
    <lineage>
        <taxon>Eukaryota</taxon>
        <taxon>Metazoa</taxon>
        <taxon>Spiralia</taxon>
        <taxon>Lophotrochozoa</taxon>
        <taxon>Platyhelminthes</taxon>
        <taxon>Monogenea</taxon>
        <taxon>Polyopisthocotylea</taxon>
        <taxon>Polystomatidea</taxon>
        <taxon>Polystomatidae</taxon>
        <taxon>Protopolystoma</taxon>
    </lineage>
</organism>
<reference evidence="2" key="1">
    <citation type="submission" date="2018-11" db="EMBL/GenBank/DDBJ databases">
        <authorList>
            <consortium name="Pathogen Informatics"/>
        </authorList>
    </citation>
    <scope>NUCLEOTIDE SEQUENCE</scope>
</reference>
<feature type="non-terminal residue" evidence="2">
    <location>
        <position position="133"/>
    </location>
</feature>
<comment type="caution">
    <text evidence="2">The sequence shown here is derived from an EMBL/GenBank/DDBJ whole genome shotgun (WGS) entry which is preliminary data.</text>
</comment>
<dbReference type="EMBL" id="CAAALY010078351">
    <property type="protein sequence ID" value="VEL26140.1"/>
    <property type="molecule type" value="Genomic_DNA"/>
</dbReference>
<evidence type="ECO:0000256" key="1">
    <source>
        <dbReference type="SAM" id="MobiDB-lite"/>
    </source>
</evidence>
<accession>A0A448X2E2</accession>
<dbReference type="AlphaFoldDB" id="A0A448X2E2"/>
<feature type="region of interest" description="Disordered" evidence="1">
    <location>
        <begin position="1"/>
        <end position="86"/>
    </location>
</feature>
<feature type="compositionally biased region" description="Polar residues" evidence="1">
    <location>
        <begin position="1"/>
        <end position="13"/>
    </location>
</feature>
<sequence length="133" mass="14589">MADTSQPSCLSPTPLQPKCRRADNTRSLFPSPRDTPRHKMVDCLFSGHRNRHRGQPCLGRQSQARAGDKKMAIHGPTPTPTPTPTSSLWLQARRIASYVSQSVSRSPSPARHQNSVVDTVYIVSSIRSTAIAS</sequence>
<dbReference type="Proteomes" id="UP000784294">
    <property type="component" value="Unassembled WGS sequence"/>
</dbReference>
<evidence type="ECO:0000313" key="2">
    <source>
        <dbReference type="EMBL" id="VEL26140.1"/>
    </source>
</evidence>
<keyword evidence="3" id="KW-1185">Reference proteome</keyword>
<protein>
    <submittedName>
        <fullName evidence="2">Uncharacterized protein</fullName>
    </submittedName>
</protein>